<dbReference type="PANTHER" id="PTHR47099:SF1">
    <property type="entry name" value="METHYLCOBAMIDE:COM METHYLTRANSFERASE MTBA"/>
    <property type="match status" value="1"/>
</dbReference>
<dbReference type="HOGENOM" id="CLU_385300_0_0_9"/>
<dbReference type="SUPFAM" id="SSF51726">
    <property type="entry name" value="UROD/MetE-like"/>
    <property type="match status" value="2"/>
</dbReference>
<dbReference type="CDD" id="cd03465">
    <property type="entry name" value="URO-D_like"/>
    <property type="match status" value="1"/>
</dbReference>
<dbReference type="InterPro" id="IPR038071">
    <property type="entry name" value="UROD/MetE-like_sf"/>
</dbReference>
<dbReference type="RefSeq" id="WP_013429356.1">
    <property type="nucleotide sequence ID" value="NC_014720.1"/>
</dbReference>
<sequence length="717" mass="82711">MKLNMQKWQERLINKGKNTKKAFPILSYPILKSMDGFDVKDLAQNGHVHFNVLKEICQNFDMVAIATAMDLSVEAEEFGCAVRFSSEEVPSVIGPLIKKLDEAEELQIPEIGSKRTRNVIEVIKRLQTLNIEKPILGTMIGPFSLAVRLFDITELMISLMLEPEKVHLLLEKCSEYLRRYAHALKVAGANGLLIAEPAAGLLSPQQCSEFSSHYIKEIVKSVQDESFSVFLHNCGNTQNLVESMLETECMGFHFGNCVDLCEIIKRVPQSKLVFGNLDPVGVFRNDSVEGVYHKTQELLFKLKEYSNFVISSGCDIPYHTPIENIKAFFEAVEDFNKDLLKGEKLMERTIKNKFPSGKLTNRERFRRVMHYQNVDRIPNFEFGYWNETLPTWHSQGLPPEIDNEEKAYKFFGIDSYKYVPIKNGLLPQFEQKVLEETQEYMIIIDAEGIKCQIFKNRASTIPHYLEYPIKNKDDWERFKERLNPEDPARYPENWDEIVLELQKRDYPVCIHCGSLLGKLRDWMGFENIALAFYDMPDLVDEMIEYMTDFSIKLMEKALKDVEVDFALGWEDIAFNKGPIISPQMFKEFLMPRYKKIADFLHKHGVDIIGTDCDGNVMPIVELWLEAGFNLMFPVEVHAGTDPVMLKKLYGDSIRLMGGVDKTKLQGSKEDILKELKRLEKVVEQGGFIPHVDHRCPPDVPYENYLYYLENKKAMLGY</sequence>
<proteinExistence type="predicted"/>
<evidence type="ECO:0000313" key="3">
    <source>
        <dbReference type="Proteomes" id="UP000006835"/>
    </source>
</evidence>
<feature type="domain" description="Uroporphyrinogen decarboxylase (URO-D)" evidence="1">
    <location>
        <begin position="459"/>
        <end position="705"/>
    </location>
</feature>
<dbReference type="GO" id="GO:0006779">
    <property type="term" value="P:porphyrin-containing compound biosynthetic process"/>
    <property type="evidence" value="ECO:0007669"/>
    <property type="project" value="InterPro"/>
</dbReference>
<organism evidence="2 3">
    <name type="scientific">Caldicellulosiruptor kronotskyensis (strain DSM 18902 / VKM B-2412 / 2002)</name>
    <dbReference type="NCBI Taxonomy" id="632348"/>
    <lineage>
        <taxon>Bacteria</taxon>
        <taxon>Bacillati</taxon>
        <taxon>Bacillota</taxon>
        <taxon>Bacillota incertae sedis</taxon>
        <taxon>Caldicellulosiruptorales</taxon>
        <taxon>Caldicellulosiruptoraceae</taxon>
        <taxon>Caldicellulosiruptor</taxon>
    </lineage>
</organism>
<keyword evidence="3" id="KW-1185">Reference proteome</keyword>
<evidence type="ECO:0000313" key="2">
    <source>
        <dbReference type="EMBL" id="ADQ45199.1"/>
    </source>
</evidence>
<reference evidence="2 3" key="2">
    <citation type="journal article" date="2011" name="J. Bacteriol.">
        <title>Complete genome sequences for the anaerobic, extremely thermophilic plant biomass-degrading bacteria Caldicellulosiruptor hydrothermalis, Caldicellulosiruptor kristjanssonii, Caldicellulosiruptor kronotskyensis, Caldicellulosiruptor owensenis, and Caldicellulosiruptor lactoaceticus.</title>
        <authorList>
            <person name="Blumer-Schuette S.E."/>
            <person name="Ozdemir I."/>
            <person name="Mistry D."/>
            <person name="Lucas S."/>
            <person name="Lapidus A."/>
            <person name="Cheng J.F."/>
            <person name="Goodwin L.A."/>
            <person name="Pitluck S."/>
            <person name="Land M.L."/>
            <person name="Hauser L.J."/>
            <person name="Woyke T."/>
            <person name="Mikhailova N."/>
            <person name="Pati A."/>
            <person name="Kyrpides N.C."/>
            <person name="Ivanova N."/>
            <person name="Detter J.C."/>
            <person name="Walston-Davenport K."/>
            <person name="Han S."/>
            <person name="Adams M.W."/>
            <person name="Kelly R.M."/>
        </authorList>
    </citation>
    <scope>NUCLEOTIDE SEQUENCE [LARGE SCALE GENOMIC DNA]</scope>
    <source>
        <strain evidence="3">DSM 18902 / VKM B-2412 / 2002</strain>
    </source>
</reference>
<dbReference type="InterPro" id="IPR052024">
    <property type="entry name" value="Methanogen_methyltrans"/>
</dbReference>
<dbReference type="PATRIC" id="fig|632348.3.peg.307"/>
<dbReference type="KEGG" id="ckn:Calkro_0288"/>
<dbReference type="Gene3D" id="3.20.20.210">
    <property type="match status" value="2"/>
</dbReference>
<accession>E4SDK6</accession>
<dbReference type="AlphaFoldDB" id="E4SDK6"/>
<feature type="domain" description="Uroporphyrinogen decarboxylase (URO-D)" evidence="1">
    <location>
        <begin position="34"/>
        <end position="334"/>
    </location>
</feature>
<dbReference type="OrthoDB" id="1714431at2"/>
<gene>
    <name evidence="2" type="ordered locus">Calkro_0288</name>
</gene>
<dbReference type="Pfam" id="PF01208">
    <property type="entry name" value="URO-D"/>
    <property type="match status" value="2"/>
</dbReference>
<reference key="1">
    <citation type="submission" date="2010-11" db="EMBL/GenBank/DDBJ databases">
        <title>Complete sequence of Caldicellulosiruptor kronotskyensis 2002.</title>
        <authorList>
            <consortium name="US DOE Joint Genome Institute"/>
            <person name="Lucas S."/>
            <person name="Copeland A."/>
            <person name="Lapidus A."/>
            <person name="Cheng J.-F."/>
            <person name="Bruce D."/>
            <person name="Goodwin L."/>
            <person name="Pitluck S."/>
            <person name="Davenport K."/>
            <person name="Detter J.C."/>
            <person name="Han C."/>
            <person name="Tapia R."/>
            <person name="Land M."/>
            <person name="Hauser L."/>
            <person name="Jeffries C."/>
            <person name="Kyrpides N."/>
            <person name="Ivanova N."/>
            <person name="Mikhailova N."/>
            <person name="Blumer-Schuette S.E."/>
            <person name="Kelly R.M."/>
            <person name="Woyke T."/>
        </authorList>
    </citation>
    <scope>NUCLEOTIDE SEQUENCE</scope>
    <source>
        <strain>2002</strain>
    </source>
</reference>
<name>E4SDK6_CALK2</name>
<dbReference type="InterPro" id="IPR000257">
    <property type="entry name" value="Uroporphyrinogen_deCOase"/>
</dbReference>
<dbReference type="GO" id="GO:0004853">
    <property type="term" value="F:uroporphyrinogen decarboxylase activity"/>
    <property type="evidence" value="ECO:0007669"/>
    <property type="project" value="InterPro"/>
</dbReference>
<dbReference type="Proteomes" id="UP000006835">
    <property type="component" value="Chromosome"/>
</dbReference>
<protein>
    <submittedName>
        <fullName evidence="2">Uroporphyrinogen decarboxylase (URO-D)</fullName>
    </submittedName>
</protein>
<dbReference type="EMBL" id="CP002330">
    <property type="protein sequence ID" value="ADQ45199.1"/>
    <property type="molecule type" value="Genomic_DNA"/>
</dbReference>
<evidence type="ECO:0000259" key="1">
    <source>
        <dbReference type="Pfam" id="PF01208"/>
    </source>
</evidence>
<dbReference type="PANTHER" id="PTHR47099">
    <property type="entry name" value="METHYLCOBAMIDE:COM METHYLTRANSFERASE MTBA"/>
    <property type="match status" value="1"/>
</dbReference>